<proteinExistence type="predicted"/>
<sequence length="169" mass="16116">MRTPSRITLGLAAAAVLAAGMAVPAQAADTTATVAVTPGTLSLTAPAAFDLGAIVPGSTTSGVLSGITVTDERAGELGWVASVSVSDFAGSATSNTIAASNVGYAANAATVAGTAVVAPATVSGEGGAVQTATGVKGVNSATWDADVSITVPADAIADNYTATIVHSVI</sequence>
<feature type="signal peptide" evidence="1">
    <location>
        <begin position="1"/>
        <end position="27"/>
    </location>
</feature>
<evidence type="ECO:0000313" key="2">
    <source>
        <dbReference type="EMBL" id="MCC3299341.1"/>
    </source>
</evidence>
<accession>A0A9X1MGT4</accession>
<organism evidence="2 3">
    <name type="scientific">Arthrobacter caoxuetaonis</name>
    <dbReference type="NCBI Taxonomy" id="2886935"/>
    <lineage>
        <taxon>Bacteria</taxon>
        <taxon>Bacillati</taxon>
        <taxon>Actinomycetota</taxon>
        <taxon>Actinomycetes</taxon>
        <taxon>Micrococcales</taxon>
        <taxon>Micrococcaceae</taxon>
        <taxon>Arthrobacter</taxon>
    </lineage>
</organism>
<protein>
    <submittedName>
        <fullName evidence="2">Uncharacterized protein</fullName>
    </submittedName>
</protein>
<comment type="caution">
    <text evidence="2">The sequence shown here is derived from an EMBL/GenBank/DDBJ whole genome shotgun (WGS) entry which is preliminary data.</text>
</comment>
<keyword evidence="1" id="KW-0732">Signal</keyword>
<reference evidence="2" key="1">
    <citation type="submission" date="2021-10" db="EMBL/GenBank/DDBJ databases">
        <title>Novel species in genus Arthrobacter.</title>
        <authorList>
            <person name="Liu Y."/>
        </authorList>
    </citation>
    <scope>NUCLEOTIDE SEQUENCE</scope>
    <source>
        <strain evidence="2">Zg-Y453</strain>
    </source>
</reference>
<name>A0A9X1MGT4_9MICC</name>
<feature type="chain" id="PRO_5040743787" evidence="1">
    <location>
        <begin position="28"/>
        <end position="169"/>
    </location>
</feature>
<dbReference type="Proteomes" id="UP001139158">
    <property type="component" value="Unassembled WGS sequence"/>
</dbReference>
<dbReference type="EMBL" id="JAJFZV010000018">
    <property type="protein sequence ID" value="MCC3299341.1"/>
    <property type="molecule type" value="Genomic_DNA"/>
</dbReference>
<dbReference type="AlphaFoldDB" id="A0A9X1MGT4"/>
<evidence type="ECO:0000313" key="3">
    <source>
        <dbReference type="Proteomes" id="UP001139158"/>
    </source>
</evidence>
<keyword evidence="3" id="KW-1185">Reference proteome</keyword>
<dbReference type="RefSeq" id="WP_227897328.1">
    <property type="nucleotide sequence ID" value="NZ_CP099467.1"/>
</dbReference>
<evidence type="ECO:0000256" key="1">
    <source>
        <dbReference type="SAM" id="SignalP"/>
    </source>
</evidence>
<gene>
    <name evidence="2" type="ORF">LJ757_16235</name>
</gene>